<accession>A0ABW3CFI9</accession>
<dbReference type="SUPFAM" id="SSF50475">
    <property type="entry name" value="FMN-binding split barrel"/>
    <property type="match status" value="1"/>
</dbReference>
<evidence type="ECO:0000256" key="1">
    <source>
        <dbReference type="ARBA" id="ARBA00008710"/>
    </source>
</evidence>
<dbReference type="NCBIfam" id="TIGR00026">
    <property type="entry name" value="hi_GC_TIGR00026"/>
    <property type="match status" value="1"/>
</dbReference>
<reference evidence="4" key="1">
    <citation type="journal article" date="2019" name="Int. J. Syst. Evol. Microbiol.">
        <title>The Global Catalogue of Microorganisms (GCM) 10K type strain sequencing project: providing services to taxonomists for standard genome sequencing and annotation.</title>
        <authorList>
            <consortium name="The Broad Institute Genomics Platform"/>
            <consortium name="The Broad Institute Genome Sequencing Center for Infectious Disease"/>
            <person name="Wu L."/>
            <person name="Ma J."/>
        </authorList>
    </citation>
    <scope>NUCLEOTIDE SEQUENCE [LARGE SCALE GENOMIC DNA]</scope>
    <source>
        <strain evidence="4">JCM 31696</strain>
    </source>
</reference>
<dbReference type="PANTHER" id="PTHR39428">
    <property type="entry name" value="F420H(2)-DEPENDENT QUINONE REDUCTASE RV1261C"/>
    <property type="match status" value="1"/>
</dbReference>
<evidence type="ECO:0000313" key="4">
    <source>
        <dbReference type="Proteomes" id="UP001597083"/>
    </source>
</evidence>
<organism evidence="3 4">
    <name type="scientific">Actinomadura adrarensis</name>
    <dbReference type="NCBI Taxonomy" id="1819600"/>
    <lineage>
        <taxon>Bacteria</taxon>
        <taxon>Bacillati</taxon>
        <taxon>Actinomycetota</taxon>
        <taxon>Actinomycetes</taxon>
        <taxon>Streptosporangiales</taxon>
        <taxon>Thermomonosporaceae</taxon>
        <taxon>Actinomadura</taxon>
    </lineage>
</organism>
<evidence type="ECO:0000256" key="2">
    <source>
        <dbReference type="ARBA" id="ARBA00049106"/>
    </source>
</evidence>
<dbReference type="Proteomes" id="UP001597083">
    <property type="component" value="Unassembled WGS sequence"/>
</dbReference>
<dbReference type="EMBL" id="JBHTIR010001551">
    <property type="protein sequence ID" value="MFD0852690.1"/>
    <property type="molecule type" value="Genomic_DNA"/>
</dbReference>
<comment type="caution">
    <text evidence="3">The sequence shown here is derived from an EMBL/GenBank/DDBJ whole genome shotgun (WGS) entry which is preliminary data.</text>
</comment>
<dbReference type="InterPro" id="IPR012349">
    <property type="entry name" value="Split_barrel_FMN-bd"/>
</dbReference>
<evidence type="ECO:0000313" key="3">
    <source>
        <dbReference type="EMBL" id="MFD0852690.1"/>
    </source>
</evidence>
<comment type="similarity">
    <text evidence="1">Belongs to the F420H(2)-dependent quinone reductase family.</text>
</comment>
<comment type="catalytic activity">
    <reaction evidence="2">
        <text>oxidized coenzyme F420-(gamma-L-Glu)(n) + a quinol + H(+) = reduced coenzyme F420-(gamma-L-Glu)(n) + a quinone</text>
        <dbReference type="Rhea" id="RHEA:39663"/>
        <dbReference type="Rhea" id="RHEA-COMP:12939"/>
        <dbReference type="Rhea" id="RHEA-COMP:14378"/>
        <dbReference type="ChEBI" id="CHEBI:15378"/>
        <dbReference type="ChEBI" id="CHEBI:24646"/>
        <dbReference type="ChEBI" id="CHEBI:132124"/>
        <dbReference type="ChEBI" id="CHEBI:133980"/>
        <dbReference type="ChEBI" id="CHEBI:139511"/>
    </reaction>
</comment>
<gene>
    <name evidence="3" type="ORF">ACFQ07_10665</name>
</gene>
<dbReference type="Pfam" id="PF04075">
    <property type="entry name" value="F420H2_quin_red"/>
    <property type="match status" value="1"/>
</dbReference>
<proteinExistence type="inferred from homology"/>
<sequence length="150" mass="17141">MASIWDDFEARVIDSPEPSVREHVRRYLATGGASGYMEGGMTNLLLTTVGRESGRLRRTGLFFGRDGDRYVLVGSHWTGTEPDPGWYRNLVEHPEVHVQVKADRFLARARVAEGVERERLWKLMTDRVPAYLAYQARATREIPIVVLERV</sequence>
<protein>
    <submittedName>
        <fullName evidence="3">Nitroreductase family deazaflavin-dependent oxidoreductase</fullName>
    </submittedName>
</protein>
<name>A0ABW3CFI9_9ACTN</name>
<dbReference type="InterPro" id="IPR004378">
    <property type="entry name" value="F420H2_quin_Rdtase"/>
</dbReference>
<keyword evidence="4" id="KW-1185">Reference proteome</keyword>
<dbReference type="PANTHER" id="PTHR39428:SF1">
    <property type="entry name" value="F420H(2)-DEPENDENT QUINONE REDUCTASE RV1261C"/>
    <property type="match status" value="1"/>
</dbReference>
<dbReference type="Gene3D" id="2.30.110.10">
    <property type="entry name" value="Electron Transport, Fmn-binding Protein, Chain A"/>
    <property type="match status" value="1"/>
</dbReference>